<evidence type="ECO:0000313" key="2">
    <source>
        <dbReference type="Proteomes" id="UP001150581"/>
    </source>
</evidence>
<dbReference type="Proteomes" id="UP001150581">
    <property type="component" value="Unassembled WGS sequence"/>
</dbReference>
<comment type="caution">
    <text evidence="1">The sequence shown here is derived from an EMBL/GenBank/DDBJ whole genome shotgun (WGS) entry which is preliminary data.</text>
</comment>
<accession>A0ACC1IVG7</accession>
<gene>
    <name evidence="1" type="ORF">LPJ66_000677</name>
</gene>
<sequence>MSEENIGLQHTTNSDFPLSGNSNVSNSNGNAAPQPTIERTTSRSATLTLDYDFESPIFLHAHGIRTTNVRIAKAVDTRWGNKVHVQILLTSISTTIHDRIHAKSQTNERSECALDINVDWSIWDMGLTNAEVAITMPISDPSKISHAVHPGIRVDIPNGAIGVTMMGSTRFKHLELSTGHGPAHLSDVAADTIKLVAHNGNITVHDIEATGAVEIIGKAAWMDIDDLRAASLTATSADAIISLKDIDAAAVSATTTNARIGLGNVKATTLEVSTCNGEVVATNVYVAACNVKVVKGNIEGNWCPTKKLYLSTSDAKIVAQVHLNSDEPLEMVLVSKNGPVQLDLPATFIGGFFLQTTGFFKTFVHTHPTVKCSPVLHISKPDNKAGFLGDSGSKRHSLRIITEEAPINVNFGSM</sequence>
<evidence type="ECO:0000313" key="1">
    <source>
        <dbReference type="EMBL" id="KAJ1901592.1"/>
    </source>
</evidence>
<organism evidence="1 2">
    <name type="scientific">Kickxella alabastrina</name>
    <dbReference type="NCBI Taxonomy" id="61397"/>
    <lineage>
        <taxon>Eukaryota</taxon>
        <taxon>Fungi</taxon>
        <taxon>Fungi incertae sedis</taxon>
        <taxon>Zoopagomycota</taxon>
        <taxon>Kickxellomycotina</taxon>
        <taxon>Kickxellomycetes</taxon>
        <taxon>Kickxellales</taxon>
        <taxon>Kickxellaceae</taxon>
        <taxon>Kickxella</taxon>
    </lineage>
</organism>
<dbReference type="EMBL" id="JANBPG010000022">
    <property type="protein sequence ID" value="KAJ1901592.1"/>
    <property type="molecule type" value="Genomic_DNA"/>
</dbReference>
<keyword evidence="2" id="KW-1185">Reference proteome</keyword>
<proteinExistence type="predicted"/>
<name>A0ACC1IVG7_9FUNG</name>
<reference evidence="1" key="1">
    <citation type="submission" date="2022-07" db="EMBL/GenBank/DDBJ databases">
        <title>Phylogenomic reconstructions and comparative analyses of Kickxellomycotina fungi.</title>
        <authorList>
            <person name="Reynolds N.K."/>
            <person name="Stajich J.E."/>
            <person name="Barry K."/>
            <person name="Grigoriev I.V."/>
            <person name="Crous P."/>
            <person name="Smith M.E."/>
        </authorList>
    </citation>
    <scope>NUCLEOTIDE SEQUENCE</scope>
    <source>
        <strain evidence="1">Benny 63K</strain>
    </source>
</reference>
<protein>
    <submittedName>
        <fullName evidence="1">Uncharacterized protein</fullName>
    </submittedName>
</protein>